<proteinExistence type="inferred from homology"/>
<dbReference type="EMBL" id="NSJB01000002">
    <property type="protein sequence ID" value="PAT37744.1"/>
    <property type="molecule type" value="Genomic_DNA"/>
</dbReference>
<dbReference type="AlphaFoldDB" id="A0A2A2AJ23"/>
<organism evidence="4 5">
    <name type="scientific">Vandammella animalimorsus</name>
    <dbReference type="NCBI Taxonomy" id="2029117"/>
    <lineage>
        <taxon>Bacteria</taxon>
        <taxon>Pseudomonadati</taxon>
        <taxon>Pseudomonadota</taxon>
        <taxon>Betaproteobacteria</taxon>
        <taxon>Burkholderiales</taxon>
        <taxon>Comamonadaceae</taxon>
        <taxon>Vandammella</taxon>
    </lineage>
</organism>
<keyword evidence="2" id="KW-0488">Methylation</keyword>
<sequence>MKASLQKGFTLIELMVVVAIIGILAAIAIPQYSEYQKKGHDRAAQADAKNFLTSAMANSNK</sequence>
<keyword evidence="3" id="KW-0472">Membrane</keyword>
<name>A0A2A2AJ23_9BURK</name>
<evidence type="ECO:0000313" key="4">
    <source>
        <dbReference type="EMBL" id="PAT37744.1"/>
    </source>
</evidence>
<dbReference type="PANTHER" id="PTHR30093:SF34">
    <property type="entry name" value="PREPILIN PEPTIDASE-DEPENDENT PROTEIN D"/>
    <property type="match status" value="1"/>
</dbReference>
<accession>A0A2A2AJ23</accession>
<dbReference type="Pfam" id="PF07963">
    <property type="entry name" value="N_methyl"/>
    <property type="match status" value="1"/>
</dbReference>
<evidence type="ECO:0000256" key="2">
    <source>
        <dbReference type="ARBA" id="ARBA00022481"/>
    </source>
</evidence>
<dbReference type="Gene3D" id="3.30.700.10">
    <property type="entry name" value="Glycoprotein, Type 4 Pilin"/>
    <property type="match status" value="1"/>
</dbReference>
<keyword evidence="5" id="KW-1185">Reference proteome</keyword>
<dbReference type="PANTHER" id="PTHR30093">
    <property type="entry name" value="GENERAL SECRETION PATHWAY PROTEIN G"/>
    <property type="match status" value="1"/>
</dbReference>
<dbReference type="SUPFAM" id="SSF54523">
    <property type="entry name" value="Pili subunits"/>
    <property type="match status" value="1"/>
</dbReference>
<dbReference type="Proteomes" id="UP000218054">
    <property type="component" value="Unassembled WGS sequence"/>
</dbReference>
<comment type="similarity">
    <text evidence="1">Belongs to the N-Me-Phe pilin family.</text>
</comment>
<comment type="caution">
    <text evidence="4">The sequence shown here is derived from an EMBL/GenBank/DDBJ whole genome shotgun (WGS) entry which is preliminary data.</text>
</comment>
<keyword evidence="3" id="KW-1133">Transmembrane helix</keyword>
<dbReference type="InterPro" id="IPR045584">
    <property type="entry name" value="Pilin-like"/>
</dbReference>
<evidence type="ECO:0000313" key="5">
    <source>
        <dbReference type="Proteomes" id="UP000218054"/>
    </source>
</evidence>
<dbReference type="NCBIfam" id="TIGR02532">
    <property type="entry name" value="IV_pilin_GFxxxE"/>
    <property type="match status" value="1"/>
</dbReference>
<protein>
    <submittedName>
        <fullName evidence="4">Tfp structural protein</fullName>
    </submittedName>
</protein>
<feature type="transmembrane region" description="Helical" evidence="3">
    <location>
        <begin position="12"/>
        <end position="32"/>
    </location>
</feature>
<dbReference type="PROSITE" id="PS00409">
    <property type="entry name" value="PROKAR_NTER_METHYL"/>
    <property type="match status" value="1"/>
</dbReference>
<keyword evidence="3" id="KW-0812">Transmembrane</keyword>
<evidence type="ECO:0000256" key="1">
    <source>
        <dbReference type="ARBA" id="ARBA00005233"/>
    </source>
</evidence>
<reference evidence="4 5" key="1">
    <citation type="submission" date="2017-08" db="EMBL/GenBank/DDBJ databases">
        <title>WGS of Clinical strains of the CDC Group NO-1 linked to zoonotic infections in humans.</title>
        <authorList>
            <person name="Bernier A.-M."/>
            <person name="Bernard K."/>
        </authorList>
    </citation>
    <scope>NUCLEOTIDE SEQUENCE [LARGE SCALE GENOMIC DNA]</scope>
    <source>
        <strain evidence="4 5">NML00-0135</strain>
    </source>
</reference>
<gene>
    <name evidence="4" type="ORF">CK625_05630</name>
</gene>
<evidence type="ECO:0000256" key="3">
    <source>
        <dbReference type="SAM" id="Phobius"/>
    </source>
</evidence>
<dbReference type="InterPro" id="IPR012902">
    <property type="entry name" value="N_methyl_site"/>
</dbReference>